<dbReference type="AlphaFoldDB" id="A0A402B520"/>
<dbReference type="PRINTS" id="PR00344">
    <property type="entry name" value="BCTRLSENSOR"/>
</dbReference>
<evidence type="ECO:0000256" key="13">
    <source>
        <dbReference type="SAM" id="Phobius"/>
    </source>
</evidence>
<evidence type="ECO:0000256" key="6">
    <source>
        <dbReference type="ARBA" id="ARBA00022692"/>
    </source>
</evidence>
<dbReference type="FunFam" id="3.30.565.10:FF:000006">
    <property type="entry name" value="Sensor histidine kinase WalK"/>
    <property type="match status" value="1"/>
</dbReference>
<dbReference type="SMART" id="SM00388">
    <property type="entry name" value="HisKA"/>
    <property type="match status" value="1"/>
</dbReference>
<dbReference type="Pfam" id="PF02518">
    <property type="entry name" value="HATPase_c"/>
    <property type="match status" value="1"/>
</dbReference>
<comment type="catalytic activity">
    <reaction evidence="1">
        <text>ATP + protein L-histidine = ADP + protein N-phospho-L-histidine.</text>
        <dbReference type="EC" id="2.7.13.3"/>
    </reaction>
</comment>
<dbReference type="PANTHER" id="PTHR43711">
    <property type="entry name" value="TWO-COMPONENT HISTIDINE KINASE"/>
    <property type="match status" value="1"/>
</dbReference>
<dbReference type="InterPro" id="IPR036890">
    <property type="entry name" value="HATPase_C_sf"/>
</dbReference>
<dbReference type="Proteomes" id="UP000287171">
    <property type="component" value="Unassembled WGS sequence"/>
</dbReference>
<proteinExistence type="predicted"/>
<dbReference type="SUPFAM" id="SSF55874">
    <property type="entry name" value="ATPase domain of HSP90 chaperone/DNA topoisomerase II/histidine kinase"/>
    <property type="match status" value="1"/>
</dbReference>
<keyword evidence="16" id="KW-1185">Reference proteome</keyword>
<dbReference type="Pfam" id="PF00512">
    <property type="entry name" value="HisKA"/>
    <property type="match status" value="1"/>
</dbReference>
<protein>
    <recommendedName>
        <fullName evidence="3">histidine kinase</fullName>
        <ecNumber evidence="3">2.7.13.3</ecNumber>
    </recommendedName>
</protein>
<dbReference type="PANTHER" id="PTHR43711:SF1">
    <property type="entry name" value="HISTIDINE KINASE 1"/>
    <property type="match status" value="1"/>
</dbReference>
<dbReference type="GO" id="GO:0000155">
    <property type="term" value="F:phosphorelay sensor kinase activity"/>
    <property type="evidence" value="ECO:0007669"/>
    <property type="project" value="InterPro"/>
</dbReference>
<feature type="transmembrane region" description="Helical" evidence="13">
    <location>
        <begin position="68"/>
        <end position="86"/>
    </location>
</feature>
<dbReference type="Pfam" id="PF13493">
    <property type="entry name" value="DUF4118"/>
    <property type="match status" value="1"/>
</dbReference>
<keyword evidence="12 13" id="KW-0472">Membrane</keyword>
<dbReference type="InterPro" id="IPR004358">
    <property type="entry name" value="Sig_transdc_His_kin-like_C"/>
</dbReference>
<keyword evidence="6 13" id="KW-0812">Transmembrane</keyword>
<evidence type="ECO:0000256" key="8">
    <source>
        <dbReference type="ARBA" id="ARBA00022777"/>
    </source>
</evidence>
<keyword evidence="10 13" id="KW-1133">Transmembrane helix</keyword>
<evidence type="ECO:0000256" key="3">
    <source>
        <dbReference type="ARBA" id="ARBA00012438"/>
    </source>
</evidence>
<organism evidence="15 16">
    <name type="scientific">Dictyobacter alpinus</name>
    <dbReference type="NCBI Taxonomy" id="2014873"/>
    <lineage>
        <taxon>Bacteria</taxon>
        <taxon>Bacillati</taxon>
        <taxon>Chloroflexota</taxon>
        <taxon>Ktedonobacteria</taxon>
        <taxon>Ktedonobacterales</taxon>
        <taxon>Dictyobacteraceae</taxon>
        <taxon>Dictyobacter</taxon>
    </lineage>
</organism>
<keyword evidence="5" id="KW-0808">Transferase</keyword>
<evidence type="ECO:0000256" key="12">
    <source>
        <dbReference type="ARBA" id="ARBA00023136"/>
    </source>
</evidence>
<dbReference type="InterPro" id="IPR025201">
    <property type="entry name" value="KdpD_TM"/>
</dbReference>
<evidence type="ECO:0000313" key="16">
    <source>
        <dbReference type="Proteomes" id="UP000287171"/>
    </source>
</evidence>
<reference evidence="16" key="1">
    <citation type="submission" date="2018-12" db="EMBL/GenBank/DDBJ databases">
        <title>Tengunoibacter tsumagoiensis gen. nov., sp. nov., Dictyobacter kobayashii sp. nov., D. alpinus sp. nov., and D. joshuensis sp. nov. and description of Dictyobacteraceae fam. nov. within the order Ktedonobacterales isolated from Tengu-no-mugimeshi.</title>
        <authorList>
            <person name="Wang C.M."/>
            <person name="Zheng Y."/>
            <person name="Sakai Y."/>
            <person name="Toyoda A."/>
            <person name="Minakuchi Y."/>
            <person name="Abe K."/>
            <person name="Yokota A."/>
            <person name="Yabe S."/>
        </authorList>
    </citation>
    <scope>NUCLEOTIDE SEQUENCE [LARGE SCALE GENOMIC DNA]</scope>
    <source>
        <strain evidence="16">Uno16</strain>
    </source>
</reference>
<evidence type="ECO:0000256" key="10">
    <source>
        <dbReference type="ARBA" id="ARBA00022989"/>
    </source>
</evidence>
<evidence type="ECO:0000259" key="14">
    <source>
        <dbReference type="PROSITE" id="PS50109"/>
    </source>
</evidence>
<evidence type="ECO:0000256" key="11">
    <source>
        <dbReference type="ARBA" id="ARBA00023012"/>
    </source>
</evidence>
<dbReference type="InterPro" id="IPR036097">
    <property type="entry name" value="HisK_dim/P_sf"/>
</dbReference>
<evidence type="ECO:0000256" key="9">
    <source>
        <dbReference type="ARBA" id="ARBA00022840"/>
    </source>
</evidence>
<keyword evidence="8" id="KW-0418">Kinase</keyword>
<dbReference type="EC" id="2.7.13.3" evidence="3"/>
<evidence type="ECO:0000256" key="7">
    <source>
        <dbReference type="ARBA" id="ARBA00022741"/>
    </source>
</evidence>
<dbReference type="Gene3D" id="3.30.565.10">
    <property type="entry name" value="Histidine kinase-like ATPase, C-terminal domain"/>
    <property type="match status" value="1"/>
</dbReference>
<name>A0A402B520_9CHLR</name>
<evidence type="ECO:0000256" key="5">
    <source>
        <dbReference type="ARBA" id="ARBA00022679"/>
    </source>
</evidence>
<dbReference type="InterPro" id="IPR003594">
    <property type="entry name" value="HATPase_dom"/>
</dbReference>
<keyword evidence="4" id="KW-0597">Phosphoprotein</keyword>
<evidence type="ECO:0000313" key="15">
    <source>
        <dbReference type="EMBL" id="GCE26432.1"/>
    </source>
</evidence>
<dbReference type="GO" id="GO:0005524">
    <property type="term" value="F:ATP binding"/>
    <property type="evidence" value="ECO:0007669"/>
    <property type="project" value="UniProtKB-KW"/>
</dbReference>
<dbReference type="InterPro" id="IPR050736">
    <property type="entry name" value="Sensor_HK_Regulatory"/>
</dbReference>
<keyword evidence="7" id="KW-0547">Nucleotide-binding</keyword>
<comment type="subcellular location">
    <subcellularLocation>
        <location evidence="2">Membrane</location>
        <topology evidence="2">Multi-pass membrane protein</topology>
    </subcellularLocation>
</comment>
<keyword evidence="9" id="KW-0067">ATP-binding</keyword>
<dbReference type="SUPFAM" id="SSF47384">
    <property type="entry name" value="Homodimeric domain of signal transducing histidine kinase"/>
    <property type="match status" value="1"/>
</dbReference>
<dbReference type="InterPro" id="IPR038318">
    <property type="entry name" value="KdpD_sf"/>
</dbReference>
<dbReference type="SMART" id="SM00387">
    <property type="entry name" value="HATPase_c"/>
    <property type="match status" value="1"/>
</dbReference>
<keyword evidence="11" id="KW-0902">Two-component regulatory system</keyword>
<dbReference type="Gene3D" id="1.10.287.130">
    <property type="match status" value="1"/>
</dbReference>
<feature type="transmembrane region" description="Helical" evidence="13">
    <location>
        <begin position="21"/>
        <end position="48"/>
    </location>
</feature>
<dbReference type="GO" id="GO:0016020">
    <property type="term" value="C:membrane"/>
    <property type="evidence" value="ECO:0007669"/>
    <property type="project" value="UniProtKB-SubCell"/>
</dbReference>
<dbReference type="Gene3D" id="1.20.120.620">
    <property type="entry name" value="Backbone structure of the membrane domain of e. Coli histidine kinase receptor kdpd"/>
    <property type="match status" value="1"/>
</dbReference>
<gene>
    <name evidence="15" type="ORF">KDA_19160</name>
</gene>
<dbReference type="EMBL" id="BIFT01000001">
    <property type="protein sequence ID" value="GCE26432.1"/>
    <property type="molecule type" value="Genomic_DNA"/>
</dbReference>
<dbReference type="InterPro" id="IPR003661">
    <property type="entry name" value="HisK_dim/P_dom"/>
</dbReference>
<comment type="caution">
    <text evidence="15">The sequence shown here is derived from an EMBL/GenBank/DDBJ whole genome shotgun (WGS) entry which is preliminary data.</text>
</comment>
<sequence>MFIPFLEASLGIKNYFIGAQFFIVTAFIGLFWGLGPALFSVLLGIFALQYFIIPPTNSLTVFNWRDELSFIPFLLAQLVVVSLIVLRERMRQHLQVAEQDARTRVEELAASNQALAESNAKLAQLDQLKDRFIAQASHELKTPITTIRGQVQVASRQLSKQKELPDSLAALPTQLDKVEKQTRRLHALLDDLLDLSSLHSGSIPLRRSSCDIGQLCHNVVEDQAALTGRHIKLNLPTSPLTLYMDGERIAQVMANLITNAIKYSPEGTEIQVNARQEQANLLLQVHNLGPGIPQEQQAEIFEPFYRTPGARSSTTRGWGLGLAISKEIVERHGGHMWVESAEGTGTTFFVSLPIQSDQEKGM</sequence>
<dbReference type="CDD" id="cd00075">
    <property type="entry name" value="HATPase"/>
    <property type="match status" value="1"/>
</dbReference>
<evidence type="ECO:0000256" key="2">
    <source>
        <dbReference type="ARBA" id="ARBA00004141"/>
    </source>
</evidence>
<dbReference type="PROSITE" id="PS50109">
    <property type="entry name" value="HIS_KIN"/>
    <property type="match status" value="1"/>
</dbReference>
<evidence type="ECO:0000256" key="4">
    <source>
        <dbReference type="ARBA" id="ARBA00022553"/>
    </source>
</evidence>
<accession>A0A402B520</accession>
<evidence type="ECO:0000256" key="1">
    <source>
        <dbReference type="ARBA" id="ARBA00000085"/>
    </source>
</evidence>
<dbReference type="FunFam" id="1.10.287.130:FF:000001">
    <property type="entry name" value="Two-component sensor histidine kinase"/>
    <property type="match status" value="1"/>
</dbReference>
<dbReference type="CDD" id="cd00082">
    <property type="entry name" value="HisKA"/>
    <property type="match status" value="1"/>
</dbReference>
<feature type="domain" description="Histidine kinase" evidence="14">
    <location>
        <begin position="135"/>
        <end position="356"/>
    </location>
</feature>
<dbReference type="InterPro" id="IPR005467">
    <property type="entry name" value="His_kinase_dom"/>
</dbReference>